<feature type="domain" description="CdaR GGDEF-like" evidence="3">
    <location>
        <begin position="291"/>
        <end position="386"/>
    </location>
</feature>
<evidence type="ECO:0000259" key="2">
    <source>
        <dbReference type="Pfam" id="PF13556"/>
    </source>
</evidence>
<dbReference type="PANTHER" id="PTHR33744">
    <property type="entry name" value="CARBOHYDRATE DIACID REGULATOR"/>
    <property type="match status" value="1"/>
</dbReference>
<organism evidence="4 5">
    <name type="scientific">Candidatus Avipropionibacterium avicola</name>
    <dbReference type="NCBI Taxonomy" id="2840701"/>
    <lineage>
        <taxon>Bacteria</taxon>
        <taxon>Bacillati</taxon>
        <taxon>Actinomycetota</taxon>
        <taxon>Actinomycetes</taxon>
        <taxon>Propionibacteriales</taxon>
        <taxon>Propionibacteriaceae</taxon>
        <taxon>Propionibacteriaceae incertae sedis</taxon>
        <taxon>Candidatus Avipropionibacterium</taxon>
    </lineage>
</organism>
<dbReference type="Gene3D" id="1.10.10.2840">
    <property type="entry name" value="PucR C-terminal helix-turn-helix domain"/>
    <property type="match status" value="1"/>
</dbReference>
<comment type="similarity">
    <text evidence="1">Belongs to the CdaR family.</text>
</comment>
<proteinExistence type="inferred from homology"/>
<evidence type="ECO:0000313" key="4">
    <source>
        <dbReference type="EMBL" id="HIT75501.1"/>
    </source>
</evidence>
<name>A0A9D1GXT4_9ACTN</name>
<dbReference type="Pfam" id="PF13556">
    <property type="entry name" value="HTH_30"/>
    <property type="match status" value="1"/>
</dbReference>
<sequence>MTSLAGLVDDLGPLMIDPNPLGPGASGAGTDVVDLCLHAAGTPIAAGDLVLAVDVRDHQDLRTLVTEAITAGASGVISVVAADRTVVDLARRGRLALATKAVTTSWTDLFRALQVALDTAVGGVRDEHGSAVLHQHADRLASLWRGPVTIEDLDGVLLAHSRNQDDVDEARRTTIVDRRTSPERLEQYRTRGLDSALADGDQVWVPAEPGRRSRTILPIRVGDQPVGSVWLVTDQPLGPDDLARGRPLLHGLAHHLSDPAPVSGGALGTARTLRSVLHRATTESRIPLGSPPWVVGVITAPGRNPEVHLGLWYDRFRRRGWREPLLTVLDDAVVCVLHDDGTEPGSLSWWRTQVEGVSSDPTTRVAVGRRAMSAAELHDSWTAAKELTTMCQLWPELTEVVLDTEQHWSRLVLARLLRHRPEDEQWQVGPLAEVLALPEGLRETLMQYLATGASIPRTASALTIHPNTLRYRLGRIARTGVDLEDPLVRMALHLQLLTMDSSSS</sequence>
<accession>A0A9D1GXT4</accession>
<dbReference type="InterPro" id="IPR042070">
    <property type="entry name" value="PucR_C-HTH_sf"/>
</dbReference>
<dbReference type="InterPro" id="IPR041522">
    <property type="entry name" value="CdaR_GGDEF"/>
</dbReference>
<dbReference type="InterPro" id="IPR051448">
    <property type="entry name" value="CdaR-like_regulators"/>
</dbReference>
<reference evidence="4" key="2">
    <citation type="journal article" date="2021" name="PeerJ">
        <title>Extensive microbial diversity within the chicken gut microbiome revealed by metagenomics and culture.</title>
        <authorList>
            <person name="Gilroy R."/>
            <person name="Ravi A."/>
            <person name="Getino M."/>
            <person name="Pursley I."/>
            <person name="Horton D.L."/>
            <person name="Alikhan N.F."/>
            <person name="Baker D."/>
            <person name="Gharbi K."/>
            <person name="Hall N."/>
            <person name="Watson M."/>
            <person name="Adriaenssens E.M."/>
            <person name="Foster-Nyarko E."/>
            <person name="Jarju S."/>
            <person name="Secka A."/>
            <person name="Antonio M."/>
            <person name="Oren A."/>
            <person name="Chaudhuri R.R."/>
            <person name="La Ragione R."/>
            <person name="Hildebrand F."/>
            <person name="Pallen M.J."/>
        </authorList>
    </citation>
    <scope>NUCLEOTIDE SEQUENCE</scope>
    <source>
        <strain evidence="4">ChiGjej1B1-24693</strain>
    </source>
</reference>
<evidence type="ECO:0000313" key="5">
    <source>
        <dbReference type="Proteomes" id="UP000886842"/>
    </source>
</evidence>
<gene>
    <name evidence="4" type="ORF">IAA98_07945</name>
</gene>
<dbReference type="InterPro" id="IPR025736">
    <property type="entry name" value="PucR_C-HTH_dom"/>
</dbReference>
<protein>
    <submittedName>
        <fullName evidence="4">Helix-turn-helix domain-containing protein</fullName>
    </submittedName>
</protein>
<dbReference type="Pfam" id="PF17853">
    <property type="entry name" value="GGDEF_2"/>
    <property type="match status" value="1"/>
</dbReference>
<feature type="domain" description="PucR C-terminal helix-turn-helix" evidence="2">
    <location>
        <begin position="441"/>
        <end position="497"/>
    </location>
</feature>
<dbReference type="EMBL" id="DVLP01000241">
    <property type="protein sequence ID" value="HIT75501.1"/>
    <property type="molecule type" value="Genomic_DNA"/>
</dbReference>
<dbReference type="AlphaFoldDB" id="A0A9D1GXT4"/>
<comment type="caution">
    <text evidence="4">The sequence shown here is derived from an EMBL/GenBank/DDBJ whole genome shotgun (WGS) entry which is preliminary data.</text>
</comment>
<reference evidence="4" key="1">
    <citation type="submission" date="2020-10" db="EMBL/GenBank/DDBJ databases">
        <authorList>
            <person name="Gilroy R."/>
        </authorList>
    </citation>
    <scope>NUCLEOTIDE SEQUENCE</scope>
    <source>
        <strain evidence="4">ChiGjej1B1-24693</strain>
    </source>
</reference>
<dbReference type="Proteomes" id="UP000886842">
    <property type="component" value="Unassembled WGS sequence"/>
</dbReference>
<dbReference type="PANTHER" id="PTHR33744:SF1">
    <property type="entry name" value="DNA-BINDING TRANSCRIPTIONAL ACTIVATOR ADER"/>
    <property type="match status" value="1"/>
</dbReference>
<evidence type="ECO:0000256" key="1">
    <source>
        <dbReference type="ARBA" id="ARBA00006754"/>
    </source>
</evidence>
<evidence type="ECO:0000259" key="3">
    <source>
        <dbReference type="Pfam" id="PF17853"/>
    </source>
</evidence>